<dbReference type="GO" id="GO:0000463">
    <property type="term" value="P:maturation of LSU-rRNA from tricistronic rRNA transcript (SSU-rRNA, 5.8S rRNA, LSU-rRNA)"/>
    <property type="evidence" value="ECO:0007669"/>
    <property type="project" value="TreeGrafter"/>
</dbReference>
<keyword evidence="3" id="KW-0687">Ribonucleoprotein</keyword>
<dbReference type="InterPro" id="IPR035808">
    <property type="entry name" value="Ribosomal_uL30_euk_arc"/>
</dbReference>
<dbReference type="Gene3D" id="3.30.1390.20">
    <property type="entry name" value="Ribosomal protein L30, ferredoxin-like fold domain"/>
    <property type="match status" value="1"/>
</dbReference>
<feature type="coiled-coil region" evidence="4">
    <location>
        <begin position="61"/>
        <end position="116"/>
    </location>
</feature>
<evidence type="ECO:0000256" key="3">
    <source>
        <dbReference type="ARBA" id="ARBA00023274"/>
    </source>
</evidence>
<proteinExistence type="inferred from homology"/>
<dbReference type="CDD" id="cd01657">
    <property type="entry name" value="Ribosomal_L7_archeal_euk"/>
    <property type="match status" value="1"/>
</dbReference>
<dbReference type="NCBIfam" id="TIGR01310">
    <property type="entry name" value="uL30_euk"/>
    <property type="match status" value="1"/>
</dbReference>
<comment type="caution">
    <text evidence="7">The sequence shown here is derived from an EMBL/GenBank/DDBJ whole genome shotgun (WGS) entry which is preliminary data.</text>
</comment>
<dbReference type="OrthoDB" id="28644at2759"/>
<gene>
    <name evidence="7" type="ORF">H072_7449</name>
</gene>
<evidence type="ECO:0000259" key="6">
    <source>
        <dbReference type="Pfam" id="PF08079"/>
    </source>
</evidence>
<reference evidence="7 8" key="1">
    <citation type="journal article" date="2013" name="PLoS Genet.">
        <title>Genomic mechanisms accounting for the adaptation to parasitism in nematode-trapping fungi.</title>
        <authorList>
            <person name="Meerupati T."/>
            <person name="Andersson K.M."/>
            <person name="Friman E."/>
            <person name="Kumar D."/>
            <person name="Tunlid A."/>
            <person name="Ahren D."/>
        </authorList>
    </citation>
    <scope>NUCLEOTIDE SEQUENCE [LARGE SCALE GENOMIC DNA]</scope>
    <source>
        <strain evidence="7 8">CBS 200.50</strain>
    </source>
</reference>
<name>S8A7I4_DACHA</name>
<evidence type="ECO:0008006" key="9">
    <source>
        <dbReference type="Google" id="ProtNLM"/>
    </source>
</evidence>
<dbReference type="Pfam" id="PF00327">
    <property type="entry name" value="Ribosomal_L30"/>
    <property type="match status" value="1"/>
</dbReference>
<dbReference type="PANTHER" id="PTHR11524:SF16">
    <property type="entry name" value="LARGE RIBOSOMAL SUBUNIT PROTEIN UL30"/>
    <property type="match status" value="1"/>
</dbReference>
<comment type="similarity">
    <text evidence="1">Belongs to the universal ribosomal protein uL30 family.</text>
</comment>
<dbReference type="PROSITE" id="PS00634">
    <property type="entry name" value="RIBOSOMAL_L30"/>
    <property type="match status" value="1"/>
</dbReference>
<feature type="domain" description="Large ribosomal subunit protein uL30 N-terminal eukaryotes" evidence="6">
    <location>
        <begin position="56"/>
        <end position="127"/>
    </location>
</feature>
<keyword evidence="2" id="KW-0689">Ribosomal protein</keyword>
<dbReference type="PANTHER" id="PTHR11524">
    <property type="entry name" value="60S RIBOSOMAL PROTEIN L7"/>
    <property type="match status" value="1"/>
</dbReference>
<dbReference type="SUPFAM" id="SSF55129">
    <property type="entry name" value="Ribosomal protein L30p/L7e"/>
    <property type="match status" value="1"/>
</dbReference>
<dbReference type="InterPro" id="IPR036919">
    <property type="entry name" value="Ribo_uL30_ferredoxin-like_sf"/>
</dbReference>
<dbReference type="GO" id="GO:0003723">
    <property type="term" value="F:RNA binding"/>
    <property type="evidence" value="ECO:0007669"/>
    <property type="project" value="InterPro"/>
</dbReference>
<dbReference type="InterPro" id="IPR005998">
    <property type="entry name" value="Ribosomal_uL30_euk"/>
</dbReference>
<evidence type="ECO:0000256" key="1">
    <source>
        <dbReference type="ARBA" id="ARBA00007594"/>
    </source>
</evidence>
<protein>
    <recommendedName>
        <fullName evidence="9">Ribosomal protein L30 ferredoxin-like fold domain-containing protein</fullName>
    </recommendedName>
</protein>
<keyword evidence="8" id="KW-1185">Reference proteome</keyword>
<accession>S8A7I4</accession>
<evidence type="ECO:0000256" key="2">
    <source>
        <dbReference type="ARBA" id="ARBA00022980"/>
    </source>
</evidence>
<dbReference type="GO" id="GO:0022625">
    <property type="term" value="C:cytosolic large ribosomal subunit"/>
    <property type="evidence" value="ECO:0007669"/>
    <property type="project" value="TreeGrafter"/>
</dbReference>
<feature type="domain" description="Large ribosomal subunit protein uL30-like ferredoxin-like fold" evidence="5">
    <location>
        <begin position="133"/>
        <end position="182"/>
    </location>
</feature>
<sequence>MEPYVPTTLVISVSNTYSVIKLDDDEQHTMIQNVSSDLGFFGPSPQSVPTSDQILVPETLLKKRKSAEKQKEERLSALKQRKAASKAKRETIFKRAETYVKEYRDAEREKIRLARTAKQESQFYVPAQPKLALVIRIKGINKIAPKPRKILQLLRLLQINNAVFIKLTKATSEMLRIVEPYIAYGEPNLKSVRELIYKRGYGKINKQRIPLTDNALIETALEKYGILSIEDLIHEIYTVGPNFKQASNFLWPFKLSNPTGGFRTRKFKHYIEGGDTGDRETYINQLIRQMN</sequence>
<evidence type="ECO:0000259" key="5">
    <source>
        <dbReference type="Pfam" id="PF00327"/>
    </source>
</evidence>
<dbReference type="GO" id="GO:0003735">
    <property type="term" value="F:structural constituent of ribosome"/>
    <property type="evidence" value="ECO:0007669"/>
    <property type="project" value="TreeGrafter"/>
</dbReference>
<dbReference type="InterPro" id="IPR018038">
    <property type="entry name" value="Ribosomal_uL30_CS"/>
</dbReference>
<evidence type="ECO:0000313" key="8">
    <source>
        <dbReference type="Proteomes" id="UP000015100"/>
    </source>
</evidence>
<dbReference type="InterPro" id="IPR039699">
    <property type="entry name" value="Ribosomal_uL30"/>
</dbReference>
<dbReference type="OMA" id="IVEPWIA"/>
<dbReference type="STRING" id="1284197.S8A7I4"/>
<dbReference type="InterPro" id="IPR016082">
    <property type="entry name" value="Ribosomal_uL30_ferredoxin-like"/>
</dbReference>
<dbReference type="eggNOG" id="KOG3184">
    <property type="taxonomic scope" value="Eukaryota"/>
</dbReference>
<reference evidence="8" key="2">
    <citation type="submission" date="2013-04" db="EMBL/GenBank/DDBJ databases">
        <title>Genomic mechanisms accounting for the adaptation to parasitism in nematode-trapping fungi.</title>
        <authorList>
            <person name="Ahren D.G."/>
        </authorList>
    </citation>
    <scope>NUCLEOTIDE SEQUENCE [LARGE SCALE GENOMIC DNA]</scope>
    <source>
        <strain evidence="8">CBS 200.50</strain>
    </source>
</reference>
<dbReference type="EMBL" id="AQGS01000530">
    <property type="protein sequence ID" value="EPS38789.1"/>
    <property type="molecule type" value="Genomic_DNA"/>
</dbReference>
<dbReference type="AlphaFoldDB" id="S8A7I4"/>
<evidence type="ECO:0000256" key="4">
    <source>
        <dbReference type="SAM" id="Coils"/>
    </source>
</evidence>
<dbReference type="FunFam" id="3.30.1390.20:FF:000003">
    <property type="entry name" value="60S ribosomal protein L7"/>
    <property type="match status" value="1"/>
</dbReference>
<dbReference type="InterPro" id="IPR012988">
    <property type="entry name" value="Ribosomal_uL30_N_euk"/>
</dbReference>
<dbReference type="FunFam" id="3.30.1390.20:FF:000002">
    <property type="entry name" value="60S ribosomal protein L7"/>
    <property type="match status" value="1"/>
</dbReference>
<dbReference type="Pfam" id="PF08079">
    <property type="entry name" value="Ribosomal_L30_N"/>
    <property type="match status" value="1"/>
</dbReference>
<dbReference type="HOGENOM" id="CLU_055156_0_0_1"/>
<evidence type="ECO:0000313" key="7">
    <source>
        <dbReference type="EMBL" id="EPS38789.1"/>
    </source>
</evidence>
<dbReference type="Proteomes" id="UP000015100">
    <property type="component" value="Unassembled WGS sequence"/>
</dbReference>
<organism evidence="7 8">
    <name type="scientific">Dactylellina haptotyla (strain CBS 200.50)</name>
    <name type="common">Nematode-trapping fungus</name>
    <name type="synonym">Monacrosporium haptotylum</name>
    <dbReference type="NCBI Taxonomy" id="1284197"/>
    <lineage>
        <taxon>Eukaryota</taxon>
        <taxon>Fungi</taxon>
        <taxon>Dikarya</taxon>
        <taxon>Ascomycota</taxon>
        <taxon>Pezizomycotina</taxon>
        <taxon>Orbiliomycetes</taxon>
        <taxon>Orbiliales</taxon>
        <taxon>Orbiliaceae</taxon>
        <taxon>Dactylellina</taxon>
    </lineage>
</organism>
<keyword evidence="4" id="KW-0175">Coiled coil</keyword>